<gene>
    <name evidence="4" type="ORF">ENJ10_03285</name>
</gene>
<dbReference type="Pfam" id="PF01476">
    <property type="entry name" value="LysM"/>
    <property type="match status" value="1"/>
</dbReference>
<dbReference type="SMART" id="SM00257">
    <property type="entry name" value="LysM"/>
    <property type="match status" value="2"/>
</dbReference>
<dbReference type="Gene3D" id="3.10.350.10">
    <property type="entry name" value="LysM domain"/>
    <property type="match status" value="2"/>
</dbReference>
<name>A0A7V1PTJ4_CALAY</name>
<evidence type="ECO:0000259" key="3">
    <source>
        <dbReference type="PROSITE" id="PS51782"/>
    </source>
</evidence>
<organism evidence="4">
    <name type="scientific">Caldithrix abyssi</name>
    <dbReference type="NCBI Taxonomy" id="187145"/>
    <lineage>
        <taxon>Bacteria</taxon>
        <taxon>Pseudomonadati</taxon>
        <taxon>Calditrichota</taxon>
        <taxon>Calditrichia</taxon>
        <taxon>Calditrichales</taxon>
        <taxon>Calditrichaceae</taxon>
        <taxon>Caldithrix</taxon>
    </lineage>
</organism>
<reference evidence="4" key="1">
    <citation type="journal article" date="2020" name="mSystems">
        <title>Genome- and Community-Level Interaction Insights into Carbon Utilization and Element Cycling Functions of Hydrothermarchaeota in Hydrothermal Sediment.</title>
        <authorList>
            <person name="Zhou Z."/>
            <person name="Liu Y."/>
            <person name="Xu W."/>
            <person name="Pan J."/>
            <person name="Luo Z.H."/>
            <person name="Li M."/>
        </authorList>
    </citation>
    <scope>NUCLEOTIDE SEQUENCE [LARGE SCALE GENOMIC DNA]</scope>
    <source>
        <strain evidence="4">HyVt-456</strain>
    </source>
</reference>
<evidence type="ECO:0000256" key="1">
    <source>
        <dbReference type="SAM" id="Coils"/>
    </source>
</evidence>
<feature type="domain" description="LysM" evidence="3">
    <location>
        <begin position="169"/>
        <end position="220"/>
    </location>
</feature>
<dbReference type="InterPro" id="IPR052196">
    <property type="entry name" value="Bact_Kbp"/>
</dbReference>
<dbReference type="CDD" id="cd00118">
    <property type="entry name" value="LysM"/>
    <property type="match status" value="1"/>
</dbReference>
<sequence>MKLMKLTIAVLLVSFISVYAQNYSYNYDEMTQEQYNAELEKWKSRLATAEQGISDEDARIASLKAELESLNQEIDATWNEIYATASSDKAGNDAYVSDLNKLKSDVNSFLGMSPEDIYSRMNELDDFAAKVEELKKNDLSTLTANEKLLGQIESLINQAREKGKTAVPPSYTVTRGDYLWKIAAKEDIYGDAYAWMRIYTSNSDQIKDPNLIFPDQVLTIPRVVGPNEYLVQKGENLSMIAGYSNVYGSSFKWQKLFESNKGTISDPNVIYPYQLLKIER</sequence>
<dbReference type="Gene3D" id="1.20.5.340">
    <property type="match status" value="1"/>
</dbReference>
<dbReference type="PANTHER" id="PTHR34700:SF4">
    <property type="entry name" value="PHAGE-LIKE ELEMENT PBSX PROTEIN XKDP"/>
    <property type="match status" value="1"/>
</dbReference>
<dbReference type="EMBL" id="DRLD01000092">
    <property type="protein sequence ID" value="HED09688.1"/>
    <property type="molecule type" value="Genomic_DNA"/>
</dbReference>
<dbReference type="PROSITE" id="PS51782">
    <property type="entry name" value="LYSM"/>
    <property type="match status" value="2"/>
</dbReference>
<dbReference type="InterPro" id="IPR018392">
    <property type="entry name" value="LysM"/>
</dbReference>
<accession>A0A7V1PTJ4</accession>
<protein>
    <submittedName>
        <fullName evidence="4">LysM peptidoglycan-binding domain-containing protein</fullName>
    </submittedName>
</protein>
<dbReference type="InterPro" id="IPR036779">
    <property type="entry name" value="LysM_dom_sf"/>
</dbReference>
<dbReference type="AlphaFoldDB" id="A0A7V1PTJ4"/>
<feature type="chain" id="PRO_5030979677" evidence="2">
    <location>
        <begin position="21"/>
        <end position="280"/>
    </location>
</feature>
<dbReference type="PANTHER" id="PTHR34700">
    <property type="entry name" value="POTASSIUM BINDING PROTEIN KBP"/>
    <property type="match status" value="1"/>
</dbReference>
<feature type="signal peptide" evidence="2">
    <location>
        <begin position="1"/>
        <end position="20"/>
    </location>
</feature>
<dbReference type="SUPFAM" id="SSF54106">
    <property type="entry name" value="LysM domain"/>
    <property type="match status" value="1"/>
</dbReference>
<keyword evidence="2" id="KW-0732">Signal</keyword>
<comment type="caution">
    <text evidence="4">The sequence shown here is derived from an EMBL/GenBank/DDBJ whole genome shotgun (WGS) entry which is preliminary data.</text>
</comment>
<proteinExistence type="predicted"/>
<evidence type="ECO:0000256" key="2">
    <source>
        <dbReference type="SAM" id="SignalP"/>
    </source>
</evidence>
<keyword evidence="1" id="KW-0175">Coiled coil</keyword>
<dbReference type="Proteomes" id="UP000886005">
    <property type="component" value="Unassembled WGS sequence"/>
</dbReference>
<feature type="coiled-coil region" evidence="1">
    <location>
        <begin position="32"/>
        <end position="80"/>
    </location>
</feature>
<evidence type="ECO:0000313" key="4">
    <source>
        <dbReference type="EMBL" id="HED09688.1"/>
    </source>
</evidence>
<feature type="domain" description="LysM" evidence="3">
    <location>
        <begin position="227"/>
        <end position="278"/>
    </location>
</feature>